<organism evidence="14 15">
    <name type="scientific">Armillaria novae-zelandiae</name>
    <dbReference type="NCBI Taxonomy" id="153914"/>
    <lineage>
        <taxon>Eukaryota</taxon>
        <taxon>Fungi</taxon>
        <taxon>Dikarya</taxon>
        <taxon>Basidiomycota</taxon>
        <taxon>Agaricomycotina</taxon>
        <taxon>Agaricomycetes</taxon>
        <taxon>Agaricomycetidae</taxon>
        <taxon>Agaricales</taxon>
        <taxon>Marasmiineae</taxon>
        <taxon>Physalacriaceae</taxon>
        <taxon>Armillaria</taxon>
    </lineage>
</organism>
<sequence length="514" mass="56872">MLGSRLNITHLRVSGGSGTFIRLVLENTKKLLVMLEVDQCDAKSQDLSDVMGITIRDLRISRCHANVRFLLGPVTVLNLEEVTNSLVDLDDAHLGQLRRLCLVDTCGDAGCRDLLHMQPFSSLEELVIDIPLSNDIHRKLLQLLPAFPVLTNCRVVSRTEMRTRLDGAPFANAVANAPRIPALRHVLQGQNDDTHSWYETFVDAHSGEILLVTDFVAESTHQFTMVSISKDVVTEGEETPVNPEDIASSASGWLSSNQTAGDNVLAYKSSHSATTFESSNDIFDYPYDTTLGPTSWSNIDAAWSSAFYIINKYGWTETSYNFQNSNVGKGGAEGDRVLMGLQDRGGAITQTLLHHPSMSVLNGALQNDIVVREFTLVRCYGRTEPKDSTVPDYVLATWVFDNPAGIRNYPYSTNASVNPLLYSSIQQLNEVHNIGEWTNMLHNVYAALVCVHGFSSTVMDDSSKMEGNVVWLHLFIDARSLQPCNPTYAENNHSTSKSESSTKGDIFDFRDQGK</sequence>
<keyword evidence="15" id="KW-1185">Reference proteome</keyword>
<dbReference type="EC" id="3.4.24.-" evidence="12"/>
<proteinExistence type="inferred from homology"/>
<dbReference type="GO" id="GO:0006508">
    <property type="term" value="P:proteolysis"/>
    <property type="evidence" value="ECO:0007669"/>
    <property type="project" value="UniProtKB-KW"/>
</dbReference>
<evidence type="ECO:0000256" key="10">
    <source>
        <dbReference type="PIRSR" id="PIRSR601842-1"/>
    </source>
</evidence>
<keyword evidence="3 12" id="KW-0964">Secreted</keyword>
<dbReference type="AlphaFoldDB" id="A0AA39NKX7"/>
<evidence type="ECO:0000256" key="3">
    <source>
        <dbReference type="ARBA" id="ARBA00022525"/>
    </source>
</evidence>
<dbReference type="Gene3D" id="3.10.170.10">
    <property type="match status" value="1"/>
</dbReference>
<feature type="compositionally biased region" description="Basic and acidic residues" evidence="13">
    <location>
        <begin position="500"/>
        <end position="514"/>
    </location>
</feature>
<keyword evidence="7 11" id="KW-0862">Zinc</keyword>
<evidence type="ECO:0000256" key="9">
    <source>
        <dbReference type="ARBA" id="ARBA00023145"/>
    </source>
</evidence>
<feature type="active site" evidence="10">
    <location>
        <position position="373"/>
    </location>
</feature>
<dbReference type="SUPFAM" id="SSF55486">
    <property type="entry name" value="Metalloproteases ('zincins'), catalytic domain"/>
    <property type="match status" value="1"/>
</dbReference>
<comment type="similarity">
    <text evidence="2 12">Belongs to the peptidase M36 family.</text>
</comment>
<protein>
    <recommendedName>
        <fullName evidence="12">Extracellular metalloproteinase</fullName>
        <ecNumber evidence="12">3.4.24.-</ecNumber>
    </recommendedName>
    <alternativeName>
        <fullName evidence="12">Fungalysin</fullName>
    </alternativeName>
</protein>
<name>A0AA39NKX7_9AGAR</name>
<comment type="cofactor">
    <cofactor evidence="11">
        <name>Zn(2+)</name>
        <dbReference type="ChEBI" id="CHEBI:29105"/>
    </cofactor>
    <text evidence="11">Binds 1 zinc ion per subunit.</text>
</comment>
<dbReference type="PANTHER" id="PTHR33478">
    <property type="entry name" value="EXTRACELLULAR METALLOPROTEINASE MEP"/>
    <property type="match status" value="1"/>
</dbReference>
<dbReference type="Gene3D" id="1.10.390.10">
    <property type="entry name" value="Neutral Protease Domain 2"/>
    <property type="match status" value="1"/>
</dbReference>
<keyword evidence="4 12" id="KW-0645">Protease</keyword>
<dbReference type="InterPro" id="IPR027268">
    <property type="entry name" value="Peptidase_M4/M1_CTD_sf"/>
</dbReference>
<evidence type="ECO:0000256" key="12">
    <source>
        <dbReference type="RuleBase" id="RU364017"/>
    </source>
</evidence>
<keyword evidence="9 12" id="KW-0865">Zymogen</keyword>
<reference evidence="14" key="1">
    <citation type="submission" date="2023-06" db="EMBL/GenBank/DDBJ databases">
        <authorList>
            <consortium name="Lawrence Berkeley National Laboratory"/>
            <person name="Ahrendt S."/>
            <person name="Sahu N."/>
            <person name="Indic B."/>
            <person name="Wong-Bajracharya J."/>
            <person name="Merenyi Z."/>
            <person name="Ke H.-M."/>
            <person name="Monk M."/>
            <person name="Kocsube S."/>
            <person name="Drula E."/>
            <person name="Lipzen A."/>
            <person name="Balint B."/>
            <person name="Henrissat B."/>
            <person name="Andreopoulos B."/>
            <person name="Martin F.M."/>
            <person name="Harder C.B."/>
            <person name="Rigling D."/>
            <person name="Ford K.L."/>
            <person name="Foster G.D."/>
            <person name="Pangilinan J."/>
            <person name="Papanicolaou A."/>
            <person name="Barry K."/>
            <person name="LaButti K."/>
            <person name="Viragh M."/>
            <person name="Koriabine M."/>
            <person name="Yan M."/>
            <person name="Riley R."/>
            <person name="Champramary S."/>
            <person name="Plett K.L."/>
            <person name="Tsai I.J."/>
            <person name="Slot J."/>
            <person name="Sipos G."/>
            <person name="Plett J."/>
            <person name="Nagy L.G."/>
            <person name="Grigoriev I.V."/>
        </authorList>
    </citation>
    <scope>NUCLEOTIDE SEQUENCE</scope>
    <source>
        <strain evidence="14">ICMP 16352</strain>
    </source>
</reference>
<accession>A0AA39NKX7</accession>
<evidence type="ECO:0000256" key="7">
    <source>
        <dbReference type="ARBA" id="ARBA00022833"/>
    </source>
</evidence>
<evidence type="ECO:0000256" key="5">
    <source>
        <dbReference type="ARBA" id="ARBA00022723"/>
    </source>
</evidence>
<keyword evidence="5 11" id="KW-0479">Metal-binding</keyword>
<dbReference type="InterPro" id="IPR001842">
    <property type="entry name" value="Peptidase_M36"/>
</dbReference>
<comment type="caution">
    <text evidence="14">The sequence shown here is derived from an EMBL/GenBank/DDBJ whole genome shotgun (WGS) entry which is preliminary data.</text>
</comment>
<evidence type="ECO:0000256" key="13">
    <source>
        <dbReference type="SAM" id="MobiDB-lite"/>
    </source>
</evidence>
<evidence type="ECO:0000256" key="6">
    <source>
        <dbReference type="ARBA" id="ARBA00022801"/>
    </source>
</evidence>
<dbReference type="EMBL" id="JAUEPR010000075">
    <property type="protein sequence ID" value="KAK0467530.1"/>
    <property type="molecule type" value="Genomic_DNA"/>
</dbReference>
<dbReference type="GO" id="GO:0005615">
    <property type="term" value="C:extracellular space"/>
    <property type="evidence" value="ECO:0007669"/>
    <property type="project" value="InterPro"/>
</dbReference>
<dbReference type="PANTHER" id="PTHR33478:SF1">
    <property type="entry name" value="EXTRACELLULAR METALLOPROTEINASE MEP"/>
    <property type="match status" value="1"/>
</dbReference>
<evidence type="ECO:0000256" key="2">
    <source>
        <dbReference type="ARBA" id="ARBA00006006"/>
    </source>
</evidence>
<dbReference type="GO" id="GO:0004222">
    <property type="term" value="F:metalloendopeptidase activity"/>
    <property type="evidence" value="ECO:0007669"/>
    <property type="project" value="InterPro"/>
</dbReference>
<feature type="compositionally biased region" description="Polar residues" evidence="13">
    <location>
        <begin position="487"/>
        <end position="499"/>
    </location>
</feature>
<evidence type="ECO:0000313" key="15">
    <source>
        <dbReference type="Proteomes" id="UP001175227"/>
    </source>
</evidence>
<evidence type="ECO:0000256" key="4">
    <source>
        <dbReference type="ARBA" id="ARBA00022670"/>
    </source>
</evidence>
<dbReference type="Pfam" id="PF02128">
    <property type="entry name" value="Peptidase_M36"/>
    <property type="match status" value="2"/>
</dbReference>
<evidence type="ECO:0000256" key="1">
    <source>
        <dbReference type="ARBA" id="ARBA00004613"/>
    </source>
</evidence>
<evidence type="ECO:0000256" key="8">
    <source>
        <dbReference type="ARBA" id="ARBA00023049"/>
    </source>
</evidence>
<gene>
    <name evidence="14" type="ORF">IW261DRAFT_1426550</name>
</gene>
<keyword evidence="8 12" id="KW-0482">Metalloprotease</keyword>
<evidence type="ECO:0000256" key="11">
    <source>
        <dbReference type="PIRSR" id="PIRSR601842-2"/>
    </source>
</evidence>
<dbReference type="InterPro" id="IPR050371">
    <property type="entry name" value="Fungal_virulence_M36"/>
</dbReference>
<feature type="region of interest" description="Disordered" evidence="13">
    <location>
        <begin position="487"/>
        <end position="514"/>
    </location>
</feature>
<keyword evidence="6 12" id="KW-0378">Hydrolase</keyword>
<dbReference type="Proteomes" id="UP001175227">
    <property type="component" value="Unassembled WGS sequence"/>
</dbReference>
<feature type="binding site" evidence="11">
    <location>
        <position position="218"/>
    </location>
    <ligand>
        <name>Zn(2+)</name>
        <dbReference type="ChEBI" id="CHEBI:29105"/>
        <note>catalytic</note>
    </ligand>
</feature>
<dbReference type="GO" id="GO:0008270">
    <property type="term" value="F:zinc ion binding"/>
    <property type="evidence" value="ECO:0007669"/>
    <property type="project" value="InterPro"/>
</dbReference>
<comment type="subcellular location">
    <subcellularLocation>
        <location evidence="1 12">Secreted</location>
    </subcellularLocation>
</comment>
<evidence type="ECO:0000313" key="14">
    <source>
        <dbReference type="EMBL" id="KAK0467530.1"/>
    </source>
</evidence>